<dbReference type="Proteomes" id="UP000799440">
    <property type="component" value="Unassembled WGS sequence"/>
</dbReference>
<dbReference type="SUPFAM" id="SSF51735">
    <property type="entry name" value="NAD(P)-binding Rossmann-fold domains"/>
    <property type="match status" value="1"/>
</dbReference>
<evidence type="ECO:0000259" key="2">
    <source>
        <dbReference type="Pfam" id="PF01408"/>
    </source>
</evidence>
<evidence type="ECO:0000259" key="3">
    <source>
        <dbReference type="Pfam" id="PF22725"/>
    </source>
</evidence>
<dbReference type="InterPro" id="IPR036291">
    <property type="entry name" value="NAD(P)-bd_dom_sf"/>
</dbReference>
<dbReference type="PANTHER" id="PTHR43054:SF1">
    <property type="entry name" value="SCYLLO-INOSITOL 2-DEHYDROGENASE (NADP(+)) IOLU"/>
    <property type="match status" value="1"/>
</dbReference>
<accession>A0A6A6V8Q9</accession>
<gene>
    <name evidence="4" type="ORF">M011DRAFT_495098</name>
</gene>
<sequence length="339" mass="38014">MAPIPFAIIGTNWITRDFIHHAHSTQKWQLRAIYSRSAETAETFQSSLSLPSSTADITIHTSLSALAADPSVSTIYIASPNILHFSHARQMLWAGKNVVIEKPATTTTKQLEELFKIAREKKVVLVEAFRHLHEVNFKKLKEGLSKIGHLHGATLNFCQFSSRYDAVLRGERPNVFSLEFGGGALMDLGVYCVAAAVELFGEPVSSTYFLKIIPETESDGGGMLVLRYKEGMTVSCTFSKMWDSGMGCEVWGEKGGVRVERITDIENVGFWDPRRKVREEIGGEKREGNLVEEAEVFAKLIEEEDWEGVERWERVSLGVVRITEKVRRECGLTFPGDEE</sequence>
<comment type="similarity">
    <text evidence="1">Belongs to the Gfo/Idh/MocA family.</text>
</comment>
<evidence type="ECO:0000313" key="4">
    <source>
        <dbReference type="EMBL" id="KAF2746286.1"/>
    </source>
</evidence>
<organism evidence="4 5">
    <name type="scientific">Sporormia fimetaria CBS 119925</name>
    <dbReference type="NCBI Taxonomy" id="1340428"/>
    <lineage>
        <taxon>Eukaryota</taxon>
        <taxon>Fungi</taxon>
        <taxon>Dikarya</taxon>
        <taxon>Ascomycota</taxon>
        <taxon>Pezizomycotina</taxon>
        <taxon>Dothideomycetes</taxon>
        <taxon>Pleosporomycetidae</taxon>
        <taxon>Pleosporales</taxon>
        <taxon>Sporormiaceae</taxon>
        <taxon>Sporormia</taxon>
    </lineage>
</organism>
<dbReference type="InterPro" id="IPR055170">
    <property type="entry name" value="GFO_IDH_MocA-like_dom"/>
</dbReference>
<dbReference type="OrthoDB" id="2129491at2759"/>
<feature type="domain" description="GFO/IDH/MocA-like oxidoreductase" evidence="3">
    <location>
        <begin position="146"/>
        <end position="257"/>
    </location>
</feature>
<protein>
    <submittedName>
        <fullName evidence="4">NAD(P)-binding protein</fullName>
    </submittedName>
</protein>
<evidence type="ECO:0000313" key="5">
    <source>
        <dbReference type="Proteomes" id="UP000799440"/>
    </source>
</evidence>
<feature type="domain" description="Gfo/Idh/MocA-like oxidoreductase N-terminal" evidence="2">
    <location>
        <begin position="6"/>
        <end position="127"/>
    </location>
</feature>
<name>A0A6A6V8Q9_9PLEO</name>
<evidence type="ECO:0000256" key="1">
    <source>
        <dbReference type="ARBA" id="ARBA00010928"/>
    </source>
</evidence>
<dbReference type="Pfam" id="PF22725">
    <property type="entry name" value="GFO_IDH_MocA_C3"/>
    <property type="match status" value="1"/>
</dbReference>
<proteinExistence type="inferred from homology"/>
<dbReference type="AlphaFoldDB" id="A0A6A6V8Q9"/>
<reference evidence="4" key="1">
    <citation type="journal article" date="2020" name="Stud. Mycol.">
        <title>101 Dothideomycetes genomes: a test case for predicting lifestyles and emergence of pathogens.</title>
        <authorList>
            <person name="Haridas S."/>
            <person name="Albert R."/>
            <person name="Binder M."/>
            <person name="Bloem J."/>
            <person name="Labutti K."/>
            <person name="Salamov A."/>
            <person name="Andreopoulos B."/>
            <person name="Baker S."/>
            <person name="Barry K."/>
            <person name="Bills G."/>
            <person name="Bluhm B."/>
            <person name="Cannon C."/>
            <person name="Castanera R."/>
            <person name="Culley D."/>
            <person name="Daum C."/>
            <person name="Ezra D."/>
            <person name="Gonzalez J."/>
            <person name="Henrissat B."/>
            <person name="Kuo A."/>
            <person name="Liang C."/>
            <person name="Lipzen A."/>
            <person name="Lutzoni F."/>
            <person name="Magnuson J."/>
            <person name="Mondo S."/>
            <person name="Nolan M."/>
            <person name="Ohm R."/>
            <person name="Pangilinan J."/>
            <person name="Park H.-J."/>
            <person name="Ramirez L."/>
            <person name="Alfaro M."/>
            <person name="Sun H."/>
            <person name="Tritt A."/>
            <person name="Yoshinaga Y."/>
            <person name="Zwiers L.-H."/>
            <person name="Turgeon B."/>
            <person name="Goodwin S."/>
            <person name="Spatafora J."/>
            <person name="Crous P."/>
            <person name="Grigoriev I."/>
        </authorList>
    </citation>
    <scope>NUCLEOTIDE SEQUENCE</scope>
    <source>
        <strain evidence="4">CBS 119925</strain>
    </source>
</reference>
<dbReference type="Gene3D" id="3.40.50.720">
    <property type="entry name" value="NAD(P)-binding Rossmann-like Domain"/>
    <property type="match status" value="1"/>
</dbReference>
<dbReference type="InterPro" id="IPR000683">
    <property type="entry name" value="Gfo/Idh/MocA-like_OxRdtase_N"/>
</dbReference>
<dbReference type="EMBL" id="MU006578">
    <property type="protein sequence ID" value="KAF2746286.1"/>
    <property type="molecule type" value="Genomic_DNA"/>
</dbReference>
<keyword evidence="5" id="KW-1185">Reference proteome</keyword>
<dbReference type="Pfam" id="PF01408">
    <property type="entry name" value="GFO_IDH_MocA"/>
    <property type="match status" value="1"/>
</dbReference>
<dbReference type="SUPFAM" id="SSF55347">
    <property type="entry name" value="Glyceraldehyde-3-phosphate dehydrogenase-like, C-terminal domain"/>
    <property type="match status" value="1"/>
</dbReference>
<dbReference type="Gene3D" id="3.30.360.10">
    <property type="entry name" value="Dihydrodipicolinate Reductase, domain 2"/>
    <property type="match status" value="1"/>
</dbReference>
<dbReference type="PANTHER" id="PTHR43054">
    <property type="match status" value="1"/>
</dbReference>
<dbReference type="GO" id="GO:0000166">
    <property type="term" value="F:nucleotide binding"/>
    <property type="evidence" value="ECO:0007669"/>
    <property type="project" value="InterPro"/>
</dbReference>